<feature type="region of interest" description="Disordered" evidence="1">
    <location>
        <begin position="29"/>
        <end position="58"/>
    </location>
</feature>
<dbReference type="EMBL" id="KN549991">
    <property type="protein sequence ID" value="KHJ95362.1"/>
    <property type="molecule type" value="Genomic_DNA"/>
</dbReference>
<accession>A0A0B1THR0</accession>
<feature type="region of interest" description="Disordered" evidence="1">
    <location>
        <begin position="99"/>
        <end position="119"/>
    </location>
</feature>
<name>A0A0B1THR0_OESDE</name>
<keyword evidence="3" id="KW-1185">Reference proteome</keyword>
<dbReference type="OrthoDB" id="1679758at2759"/>
<feature type="compositionally biased region" description="Basic and acidic residues" evidence="1">
    <location>
        <begin position="106"/>
        <end position="119"/>
    </location>
</feature>
<evidence type="ECO:0000313" key="3">
    <source>
        <dbReference type="Proteomes" id="UP000053660"/>
    </source>
</evidence>
<feature type="region of interest" description="Disordered" evidence="1">
    <location>
        <begin position="186"/>
        <end position="210"/>
    </location>
</feature>
<gene>
    <name evidence="2" type="ORF">OESDEN_04695</name>
</gene>
<protein>
    <submittedName>
        <fullName evidence="2">Uncharacterized protein</fullName>
    </submittedName>
</protein>
<evidence type="ECO:0000313" key="2">
    <source>
        <dbReference type="EMBL" id="KHJ95362.1"/>
    </source>
</evidence>
<organism evidence="2 3">
    <name type="scientific">Oesophagostomum dentatum</name>
    <name type="common">Nodular worm</name>
    <dbReference type="NCBI Taxonomy" id="61180"/>
    <lineage>
        <taxon>Eukaryota</taxon>
        <taxon>Metazoa</taxon>
        <taxon>Ecdysozoa</taxon>
        <taxon>Nematoda</taxon>
        <taxon>Chromadorea</taxon>
        <taxon>Rhabditida</taxon>
        <taxon>Rhabditina</taxon>
        <taxon>Rhabditomorpha</taxon>
        <taxon>Strongyloidea</taxon>
        <taxon>Strongylidae</taxon>
        <taxon>Oesophagostomum</taxon>
    </lineage>
</organism>
<sequence>MTPEERAALKKKEIEAEFLRYKLARRAAAERAKQEAEQGEASGVAPGEGGADVGSIKDRFDKGEAFKSQGADGKELDVEIKMAGKAREKFMQIDASGAAPVAPTVKKHEPSKWDKKEGPVAEVINRRVVEDTDEPEDEDAFDVKNLMNKFKHISETSATTTISEEQRAELEAIKSGIKQANIKERFEHGVEDDSDMAAEKRRQMQEEFERLRKEREEAQRRLEEEMALEAQEHKEVEKDDVAIKAEHAAKMAAKWEKLQAKEAKKAERSRMPEKKTTAVSENLGCISPLINESSFQWMLYTL</sequence>
<proteinExistence type="predicted"/>
<reference evidence="2 3" key="1">
    <citation type="submission" date="2014-03" db="EMBL/GenBank/DDBJ databases">
        <title>Draft genome of the hookworm Oesophagostomum dentatum.</title>
        <authorList>
            <person name="Mitreva M."/>
        </authorList>
    </citation>
    <scope>NUCLEOTIDE SEQUENCE [LARGE SCALE GENOMIC DNA]</scope>
    <source>
        <strain evidence="2 3">OD-Hann</strain>
    </source>
</reference>
<dbReference type="Proteomes" id="UP000053660">
    <property type="component" value="Unassembled WGS sequence"/>
</dbReference>
<dbReference type="AlphaFoldDB" id="A0A0B1THR0"/>
<evidence type="ECO:0000256" key="1">
    <source>
        <dbReference type="SAM" id="MobiDB-lite"/>
    </source>
</evidence>